<evidence type="ECO:0000313" key="2">
    <source>
        <dbReference type="EMBL" id="KAJ8100869.1"/>
    </source>
</evidence>
<feature type="compositionally biased region" description="Basic and acidic residues" evidence="1">
    <location>
        <begin position="39"/>
        <end position="49"/>
    </location>
</feature>
<feature type="region of interest" description="Disordered" evidence="1">
    <location>
        <begin position="1"/>
        <end position="117"/>
    </location>
</feature>
<name>A0AAD7VTL5_9ASCO</name>
<reference evidence="2" key="1">
    <citation type="submission" date="2023-03" db="EMBL/GenBank/DDBJ databases">
        <title>Near-Complete genome sequence of Lipomyces tetrasporous NRRL Y-64009, an oleaginous yeast capable of growing on lignocellulosic hydrolysates.</title>
        <authorList>
            <consortium name="Lawrence Berkeley National Laboratory"/>
            <person name="Jagtap S.S."/>
            <person name="Liu J.-J."/>
            <person name="Walukiewicz H.E."/>
            <person name="Pangilinan J."/>
            <person name="Lipzen A."/>
            <person name="Ahrendt S."/>
            <person name="Koriabine M."/>
            <person name="Cobaugh K."/>
            <person name="Salamov A."/>
            <person name="Yoshinaga Y."/>
            <person name="Ng V."/>
            <person name="Daum C."/>
            <person name="Grigoriev I.V."/>
            <person name="Slininger P.J."/>
            <person name="Dien B.S."/>
            <person name="Jin Y.-S."/>
            <person name="Rao C.V."/>
        </authorList>
    </citation>
    <scope>NUCLEOTIDE SEQUENCE</scope>
    <source>
        <strain evidence="2">NRRL Y-64009</strain>
    </source>
</reference>
<evidence type="ECO:0000256" key="1">
    <source>
        <dbReference type="SAM" id="MobiDB-lite"/>
    </source>
</evidence>
<proteinExistence type="predicted"/>
<feature type="region of interest" description="Disordered" evidence="1">
    <location>
        <begin position="194"/>
        <end position="223"/>
    </location>
</feature>
<feature type="region of interest" description="Disordered" evidence="1">
    <location>
        <begin position="260"/>
        <end position="354"/>
    </location>
</feature>
<dbReference type="RefSeq" id="XP_056044319.1">
    <property type="nucleotide sequence ID" value="XM_056187194.1"/>
</dbReference>
<dbReference type="AlphaFoldDB" id="A0AAD7VTL5"/>
<dbReference type="Proteomes" id="UP001217417">
    <property type="component" value="Unassembled WGS sequence"/>
</dbReference>
<dbReference type="GeneID" id="80882360"/>
<protein>
    <submittedName>
        <fullName evidence="2">Uncharacterized protein</fullName>
    </submittedName>
</protein>
<feature type="compositionally biased region" description="Low complexity" evidence="1">
    <location>
        <begin position="271"/>
        <end position="304"/>
    </location>
</feature>
<keyword evidence="3" id="KW-1185">Reference proteome</keyword>
<feature type="compositionally biased region" description="Basic and acidic residues" evidence="1">
    <location>
        <begin position="307"/>
        <end position="321"/>
    </location>
</feature>
<dbReference type="EMBL" id="JARPMG010000004">
    <property type="protein sequence ID" value="KAJ8100869.1"/>
    <property type="molecule type" value="Genomic_DNA"/>
</dbReference>
<sequence>MVSIEGKIRMPTTPPRHSLAGSGTEMVTPATPRYGPMFDPDHYALLDRRQQKKQQQSDQHAQRSRPQRRGSTEDAAAGPDADAGTRSRTRTRTRTISGAQPGVQMVTPRETPYRRRRQQQCDLDLAMTEEVVEETGQGKAVARVLFPSTPGTTTTTTVVDDGVDEFGSIRTDRKTAFSIYKDPTTDAGVFDEYADDPFVTRPGTAKKRSRQSVASEWPDPSKKGMAFVFRGKKIFRPFPADNQYSDDEFAIAPVKPRILFPQAISDDPDGSLDSSQPTSSSTIFDDSVADSTTTDVSTQDSSTAGHNKRDSGVAMYDLDRTRTRRTSGSSQDGFGGAPPNPEEEETDIENYYSP</sequence>
<accession>A0AAD7VTL5</accession>
<gene>
    <name evidence="2" type="ORF">POJ06DRAFT_249705</name>
</gene>
<organism evidence="2 3">
    <name type="scientific">Lipomyces tetrasporus</name>
    <dbReference type="NCBI Taxonomy" id="54092"/>
    <lineage>
        <taxon>Eukaryota</taxon>
        <taxon>Fungi</taxon>
        <taxon>Dikarya</taxon>
        <taxon>Ascomycota</taxon>
        <taxon>Saccharomycotina</taxon>
        <taxon>Lipomycetes</taxon>
        <taxon>Lipomycetales</taxon>
        <taxon>Lipomycetaceae</taxon>
        <taxon>Lipomyces</taxon>
    </lineage>
</organism>
<evidence type="ECO:0000313" key="3">
    <source>
        <dbReference type="Proteomes" id="UP001217417"/>
    </source>
</evidence>
<comment type="caution">
    <text evidence="2">The sequence shown here is derived from an EMBL/GenBank/DDBJ whole genome shotgun (WGS) entry which is preliminary data.</text>
</comment>
<feature type="compositionally biased region" description="Low complexity" evidence="1">
    <location>
        <begin position="74"/>
        <end position="86"/>
    </location>
</feature>